<sequence>MSRTRKELKAQMIRKRKKQDSDDDIEAHFKKFEQELPKKEKVRHEESQKKNKRFKKVSSASSLVCARKGVASSLRFFMKEFFNFMPNIQQAPKFGGNDRVELNSIADKSGCDTIMLFETIDNKPFLWVSIAQEGPTICFSLETMHTCEDVNGNGKCTKFSSPILVFDSHFDEKPEYGICKELLTRALRVPYGTKKMKEHVDTVLSFFILQNHIYFRRYQIDYQEPIKVFEAGPQFCLEPIFIMGGSFCGQKIWQNQKILAQVKAATGKDTKKENEEESTSK</sequence>
<comment type="subcellular location">
    <subcellularLocation>
        <location evidence="1">Nucleus</location>
        <location evidence="1">Nucleolus</location>
    </subcellularLocation>
</comment>
<reference evidence="7" key="1">
    <citation type="submission" date="2006-10" db="EMBL/GenBank/DDBJ databases">
        <authorList>
            <person name="Amadeo P."/>
            <person name="Zhao Q."/>
            <person name="Wortman J."/>
            <person name="Fraser-Liggett C."/>
            <person name="Carlton J."/>
        </authorList>
    </citation>
    <scope>NUCLEOTIDE SEQUENCE</scope>
    <source>
        <strain evidence="7">G3</strain>
    </source>
</reference>
<dbReference type="GO" id="GO:0000027">
    <property type="term" value="P:ribosomal large subunit assembly"/>
    <property type="evidence" value="ECO:0000318"/>
    <property type="project" value="GO_Central"/>
</dbReference>
<reference evidence="7" key="2">
    <citation type="journal article" date="2007" name="Science">
        <title>Draft genome sequence of the sexually transmitted pathogen Trichomonas vaginalis.</title>
        <authorList>
            <person name="Carlton J.M."/>
            <person name="Hirt R.P."/>
            <person name="Silva J.C."/>
            <person name="Delcher A.L."/>
            <person name="Schatz M."/>
            <person name="Zhao Q."/>
            <person name="Wortman J.R."/>
            <person name="Bidwell S.L."/>
            <person name="Alsmark U.C.M."/>
            <person name="Besteiro S."/>
            <person name="Sicheritz-Ponten T."/>
            <person name="Noel C.J."/>
            <person name="Dacks J.B."/>
            <person name="Foster P.G."/>
            <person name="Simillion C."/>
            <person name="Van de Peer Y."/>
            <person name="Miranda-Saavedra D."/>
            <person name="Barton G.J."/>
            <person name="Westrop G.D."/>
            <person name="Mueller S."/>
            <person name="Dessi D."/>
            <person name="Fiori P.L."/>
            <person name="Ren Q."/>
            <person name="Paulsen I."/>
            <person name="Zhang H."/>
            <person name="Bastida-Corcuera F.D."/>
            <person name="Simoes-Barbosa A."/>
            <person name="Brown M.T."/>
            <person name="Hayes R.D."/>
            <person name="Mukherjee M."/>
            <person name="Okumura C.Y."/>
            <person name="Schneider R."/>
            <person name="Smith A.J."/>
            <person name="Vanacova S."/>
            <person name="Villalvazo M."/>
            <person name="Haas B.J."/>
            <person name="Pertea M."/>
            <person name="Feldblyum T.V."/>
            <person name="Utterback T.R."/>
            <person name="Shu C.L."/>
            <person name="Osoegawa K."/>
            <person name="de Jong P.J."/>
            <person name="Hrdy I."/>
            <person name="Horvathova L."/>
            <person name="Zubacova Z."/>
            <person name="Dolezal P."/>
            <person name="Malik S.B."/>
            <person name="Logsdon J.M. Jr."/>
            <person name="Henze K."/>
            <person name="Gupta A."/>
            <person name="Wang C.C."/>
            <person name="Dunne R.L."/>
            <person name="Upcroft J.A."/>
            <person name="Upcroft P."/>
            <person name="White O."/>
            <person name="Salzberg S.L."/>
            <person name="Tang P."/>
            <person name="Chiu C.-H."/>
            <person name="Lee Y.-S."/>
            <person name="Embley T.M."/>
            <person name="Coombs G.H."/>
            <person name="Mottram J.C."/>
            <person name="Tachezy J."/>
            <person name="Fraser-Liggett C.M."/>
            <person name="Johnson P.J."/>
        </authorList>
    </citation>
    <scope>NUCLEOTIDE SEQUENCE [LARGE SCALE GENOMIC DNA]</scope>
    <source>
        <strain evidence="7">G3</strain>
    </source>
</reference>
<dbReference type="PANTHER" id="PTHR13634:SF0">
    <property type="entry name" value="RIBOSOME BIOGENESIS PROTEIN BRX1 HOMOLOG"/>
    <property type="match status" value="1"/>
</dbReference>
<proteinExistence type="inferred from homology"/>
<keyword evidence="3" id="KW-0690">Ribosome biogenesis</keyword>
<name>A2EHR8_TRIV3</name>
<dbReference type="InterPro" id="IPR007109">
    <property type="entry name" value="Brix"/>
</dbReference>
<dbReference type="SMR" id="A2EHR8"/>
<feature type="domain" description="Brix" evidence="6">
    <location>
        <begin position="60"/>
        <end position="248"/>
    </location>
</feature>
<dbReference type="PANTHER" id="PTHR13634">
    <property type="entry name" value="RIBOSOME BIOGENESIS PROTEIN BRIX"/>
    <property type="match status" value="1"/>
</dbReference>
<evidence type="ECO:0000259" key="6">
    <source>
        <dbReference type="PROSITE" id="PS50833"/>
    </source>
</evidence>
<dbReference type="Pfam" id="PF04427">
    <property type="entry name" value="Brix"/>
    <property type="match status" value="1"/>
</dbReference>
<evidence type="ECO:0000256" key="4">
    <source>
        <dbReference type="ARBA" id="ARBA00023242"/>
    </source>
</evidence>
<evidence type="ECO:0000256" key="2">
    <source>
        <dbReference type="ARBA" id="ARBA00006369"/>
    </source>
</evidence>
<dbReference type="SUPFAM" id="SSF52954">
    <property type="entry name" value="Class II aaRS ABD-related"/>
    <property type="match status" value="1"/>
</dbReference>
<dbReference type="eggNOG" id="KOG2971">
    <property type="taxonomic scope" value="Eukaryota"/>
</dbReference>
<gene>
    <name evidence="7" type="ORF">TVAG_000420</name>
</gene>
<evidence type="ECO:0000256" key="5">
    <source>
        <dbReference type="SAM" id="MobiDB-lite"/>
    </source>
</evidence>
<dbReference type="OMA" id="WISRIPH"/>
<protein>
    <submittedName>
        <fullName evidence="7">Brix domain containing protein</fullName>
    </submittedName>
</protein>
<evidence type="ECO:0000313" key="7">
    <source>
        <dbReference type="EMBL" id="EAY07758.1"/>
    </source>
</evidence>
<dbReference type="VEuPathDB" id="TrichDB:TVAGG3_0077270"/>
<dbReference type="GO" id="GO:0006364">
    <property type="term" value="P:rRNA processing"/>
    <property type="evidence" value="ECO:0007669"/>
    <property type="project" value="InterPro"/>
</dbReference>
<dbReference type="RefSeq" id="XP_001319981.1">
    <property type="nucleotide sequence ID" value="XM_001319946.1"/>
</dbReference>
<keyword evidence="4" id="KW-0539">Nucleus</keyword>
<evidence type="ECO:0000256" key="1">
    <source>
        <dbReference type="ARBA" id="ARBA00004604"/>
    </source>
</evidence>
<dbReference type="KEGG" id="tva:4765653"/>
<keyword evidence="8" id="KW-1185">Reference proteome</keyword>
<dbReference type="EMBL" id="DS113392">
    <property type="protein sequence ID" value="EAY07758.1"/>
    <property type="molecule type" value="Genomic_DNA"/>
</dbReference>
<dbReference type="VEuPathDB" id="TrichDB:TVAG_000420"/>
<dbReference type="SMART" id="SM00879">
    <property type="entry name" value="Brix"/>
    <property type="match status" value="1"/>
</dbReference>
<comment type="similarity">
    <text evidence="2">Belongs to the BRX1 family.</text>
</comment>
<dbReference type="PROSITE" id="PS50833">
    <property type="entry name" value="BRIX"/>
    <property type="match status" value="1"/>
</dbReference>
<dbReference type="GO" id="GO:0019843">
    <property type="term" value="F:rRNA binding"/>
    <property type="evidence" value="ECO:0007669"/>
    <property type="project" value="InterPro"/>
</dbReference>
<accession>A2EHR8</accession>
<dbReference type="OrthoDB" id="1638493at2759"/>
<dbReference type="Proteomes" id="UP000001542">
    <property type="component" value="Unassembled WGS sequence"/>
</dbReference>
<feature type="region of interest" description="Disordered" evidence="5">
    <location>
        <begin position="1"/>
        <end position="24"/>
    </location>
</feature>
<evidence type="ECO:0000256" key="3">
    <source>
        <dbReference type="ARBA" id="ARBA00022517"/>
    </source>
</evidence>
<dbReference type="GO" id="GO:0003723">
    <property type="term" value="F:RNA binding"/>
    <property type="evidence" value="ECO:0000318"/>
    <property type="project" value="GO_Central"/>
</dbReference>
<organism evidence="7 8">
    <name type="scientific">Trichomonas vaginalis (strain ATCC PRA-98 / G3)</name>
    <dbReference type="NCBI Taxonomy" id="412133"/>
    <lineage>
        <taxon>Eukaryota</taxon>
        <taxon>Metamonada</taxon>
        <taxon>Parabasalia</taxon>
        <taxon>Trichomonadida</taxon>
        <taxon>Trichomonadidae</taxon>
        <taxon>Trichomonas</taxon>
    </lineage>
</organism>
<dbReference type="InterPro" id="IPR026532">
    <property type="entry name" value="BRX1"/>
</dbReference>
<evidence type="ECO:0000313" key="8">
    <source>
        <dbReference type="Proteomes" id="UP000001542"/>
    </source>
</evidence>
<dbReference type="InParanoid" id="A2EHR8"/>
<dbReference type="STRING" id="5722.A2EHR8"/>
<dbReference type="AlphaFoldDB" id="A2EHR8"/>
<dbReference type="GO" id="GO:0005730">
    <property type="term" value="C:nucleolus"/>
    <property type="evidence" value="ECO:0000318"/>
    <property type="project" value="GO_Central"/>
</dbReference>